<dbReference type="PANTHER" id="PTHR12586:SF1">
    <property type="entry name" value="CDP-DIACYLGLYCEROL--GLYCEROL-3-PHOSPHATE 3-PHOSPHATIDYLTRANSFERASE, MITOCHONDRIAL"/>
    <property type="match status" value="1"/>
</dbReference>
<keyword evidence="5" id="KW-0677">Repeat</keyword>
<name>A0A9P6U976_9FUNG</name>
<comment type="function">
    <text evidence="10">Functions in the biosynthesis of the anionic phospholipids phosphatidylglycerol and cardiolipin.</text>
</comment>
<proteinExistence type="inferred from homology"/>
<gene>
    <name evidence="12" type="primary">PGS1</name>
    <name evidence="12" type="ORF">DFQ27_001088</name>
</gene>
<dbReference type="EMBL" id="JAAAJB010000134">
    <property type="protein sequence ID" value="KAG0264636.1"/>
    <property type="molecule type" value="Genomic_DNA"/>
</dbReference>
<keyword evidence="3 10" id="KW-0444">Lipid biosynthesis</keyword>
<keyword evidence="6 10" id="KW-0443">Lipid metabolism</keyword>
<dbReference type="CDD" id="cd09137">
    <property type="entry name" value="PLDc_PGS1_euk_2"/>
    <property type="match status" value="1"/>
</dbReference>
<keyword evidence="10" id="KW-0496">Mitochondrion</keyword>
<comment type="similarity">
    <text evidence="2 10">Belongs to the CDP-alcohol phosphatidyltransferase class-II family.</text>
</comment>
<dbReference type="EC" id="2.7.8.5" evidence="10"/>
<keyword evidence="13" id="KW-1185">Reference proteome</keyword>
<evidence type="ECO:0000256" key="2">
    <source>
        <dbReference type="ARBA" id="ARBA00010682"/>
    </source>
</evidence>
<keyword evidence="8 10" id="KW-1208">Phospholipid metabolism</keyword>
<evidence type="ECO:0000256" key="1">
    <source>
        <dbReference type="ARBA" id="ARBA00005042"/>
    </source>
</evidence>
<evidence type="ECO:0000256" key="7">
    <source>
        <dbReference type="ARBA" id="ARBA00023209"/>
    </source>
</evidence>
<dbReference type="GO" id="GO:0032049">
    <property type="term" value="P:cardiolipin biosynthetic process"/>
    <property type="evidence" value="ECO:0007669"/>
    <property type="project" value="InterPro"/>
</dbReference>
<dbReference type="PIRSF" id="PIRSF000850">
    <property type="entry name" value="Phospholipase_D_PSS"/>
    <property type="match status" value="1"/>
</dbReference>
<dbReference type="OrthoDB" id="10250191at2759"/>
<keyword evidence="4 10" id="KW-0808">Transferase</keyword>
<comment type="subcellular location">
    <subcellularLocation>
        <location evidence="10">Mitochondrion</location>
    </subcellularLocation>
</comment>
<dbReference type="PROSITE" id="PS50035">
    <property type="entry name" value="PLD"/>
    <property type="match status" value="1"/>
</dbReference>
<dbReference type="InterPro" id="IPR001736">
    <property type="entry name" value="PLipase_D/transphosphatidylase"/>
</dbReference>
<feature type="domain" description="PLD phosphodiesterase" evidence="11">
    <location>
        <begin position="176"/>
        <end position="202"/>
    </location>
</feature>
<comment type="caution">
    <text evidence="12">The sequence shown here is derived from an EMBL/GenBank/DDBJ whole genome shotgun (WGS) entry which is preliminary data.</text>
</comment>
<comment type="pathway">
    <text evidence="1 10">Phospholipid metabolism; phosphatidylglycerol biosynthesis; phosphatidylglycerol from CDP-diacylglycerol: step 1/2.</text>
</comment>
<sequence length="506" mass="57358">MAMTPARVLLTGGADQEVISTTVANEYASRDMQFLYDSRPHTPCFMVNGDSVRPLLTPTEFYEEIKVPRYFWDALLAFTRIRTAKKSVTLVALYVGHTENELIQTLADALESNPELEATLLFDALRGTRDSGKGSSASLLLPLVKAHPDRVRVSMYHTPDLSGVLKRVMPPRFNEGIGLQHMKIYTFDDALILSGANLSQDYFTNRQDRYMLIQDKEVTSYFRSLVSTVRSFSYQLKPSTSAQYALELDPHVPDPVKDCRQFRRYGLQRVRSFLKTWSTHRISPLESSCDTALFPLIQMGPLGIRQDERVTLSMLDRSLHHGRVDQGLSHMFITSGYFNFEEQYSQTIVSASTSKVTLIAASPEANGFFKSKGISKYVPDVYTLIERRFFETARKLGNEARVKIEEYRRGGWTYHAKGLWIYPPQSRVPVVSTIGSPNFGYRSLVRDLEAQLFVVTKNPSLQEKLDKELASLRQHTTAVTDATFQAPDRAVANWVKGASRVIRSMF</sequence>
<evidence type="ECO:0000256" key="5">
    <source>
        <dbReference type="ARBA" id="ARBA00022737"/>
    </source>
</evidence>
<evidence type="ECO:0000256" key="9">
    <source>
        <dbReference type="ARBA" id="ARBA00048586"/>
    </source>
</evidence>
<evidence type="ECO:0000256" key="3">
    <source>
        <dbReference type="ARBA" id="ARBA00022516"/>
    </source>
</evidence>
<keyword evidence="10" id="KW-0067">ATP-binding</keyword>
<organism evidence="12 13">
    <name type="scientific">Actinomortierella ambigua</name>
    <dbReference type="NCBI Taxonomy" id="1343610"/>
    <lineage>
        <taxon>Eukaryota</taxon>
        <taxon>Fungi</taxon>
        <taxon>Fungi incertae sedis</taxon>
        <taxon>Mucoromycota</taxon>
        <taxon>Mortierellomycotina</taxon>
        <taxon>Mortierellomycetes</taxon>
        <taxon>Mortierellales</taxon>
        <taxon>Mortierellaceae</taxon>
        <taxon>Actinomortierella</taxon>
    </lineage>
</organism>
<evidence type="ECO:0000259" key="11">
    <source>
        <dbReference type="PROSITE" id="PS50035"/>
    </source>
</evidence>
<dbReference type="GO" id="GO:0005739">
    <property type="term" value="C:mitochondrion"/>
    <property type="evidence" value="ECO:0007669"/>
    <property type="project" value="UniProtKB-SubCell"/>
</dbReference>
<dbReference type="AlphaFoldDB" id="A0A9P6U976"/>
<dbReference type="InterPro" id="IPR016270">
    <property type="entry name" value="PGS1"/>
</dbReference>
<evidence type="ECO:0000256" key="8">
    <source>
        <dbReference type="ARBA" id="ARBA00023264"/>
    </source>
</evidence>
<reference evidence="12" key="1">
    <citation type="journal article" date="2020" name="Fungal Divers.">
        <title>Resolving the Mortierellaceae phylogeny through synthesis of multi-gene phylogenetics and phylogenomics.</title>
        <authorList>
            <person name="Vandepol N."/>
            <person name="Liber J."/>
            <person name="Desiro A."/>
            <person name="Na H."/>
            <person name="Kennedy M."/>
            <person name="Barry K."/>
            <person name="Grigoriev I.V."/>
            <person name="Miller A.N."/>
            <person name="O'Donnell K."/>
            <person name="Stajich J.E."/>
            <person name="Bonito G."/>
        </authorList>
    </citation>
    <scope>NUCLEOTIDE SEQUENCE</scope>
    <source>
        <strain evidence="12">BC1065</strain>
    </source>
</reference>
<evidence type="ECO:0000256" key="10">
    <source>
        <dbReference type="RuleBase" id="RU365024"/>
    </source>
</evidence>
<keyword evidence="7 10" id="KW-0594">Phospholipid biosynthesis</keyword>
<evidence type="ECO:0000313" key="12">
    <source>
        <dbReference type="EMBL" id="KAG0264636.1"/>
    </source>
</evidence>
<dbReference type="Proteomes" id="UP000807716">
    <property type="component" value="Unassembled WGS sequence"/>
</dbReference>
<evidence type="ECO:0000256" key="6">
    <source>
        <dbReference type="ARBA" id="ARBA00023098"/>
    </source>
</evidence>
<protein>
    <recommendedName>
        <fullName evidence="10">CDP-diacylglycerol--glycerol-3-phosphate 3-phosphatidyltransferase</fullName>
        <ecNumber evidence="10">2.7.8.5</ecNumber>
    </recommendedName>
</protein>
<dbReference type="Gene3D" id="3.30.870.10">
    <property type="entry name" value="Endonuclease Chain A"/>
    <property type="match status" value="2"/>
</dbReference>
<dbReference type="PANTHER" id="PTHR12586">
    <property type="entry name" value="CDP-DIACYLGLYCEROL--SERINE O-PHOSPHATIDYLTRANSFERASE"/>
    <property type="match status" value="1"/>
</dbReference>
<evidence type="ECO:0000256" key="4">
    <source>
        <dbReference type="ARBA" id="ARBA00022679"/>
    </source>
</evidence>
<dbReference type="GO" id="GO:0005524">
    <property type="term" value="F:ATP binding"/>
    <property type="evidence" value="ECO:0007669"/>
    <property type="project" value="UniProtKB-KW"/>
</dbReference>
<evidence type="ECO:0000313" key="13">
    <source>
        <dbReference type="Proteomes" id="UP000807716"/>
    </source>
</evidence>
<accession>A0A9P6U976</accession>
<dbReference type="GO" id="GO:0008444">
    <property type="term" value="F:CDP-diacylglycerol-glycerol-3-phosphate 3-phosphatidyltransferase activity"/>
    <property type="evidence" value="ECO:0007669"/>
    <property type="project" value="UniProtKB-EC"/>
</dbReference>
<dbReference type="SUPFAM" id="SSF56024">
    <property type="entry name" value="Phospholipase D/nuclease"/>
    <property type="match status" value="1"/>
</dbReference>
<keyword evidence="10" id="KW-0547">Nucleotide-binding</keyword>
<comment type="catalytic activity">
    <reaction evidence="9 10">
        <text>a CDP-1,2-diacyl-sn-glycerol + sn-glycerol 3-phosphate = a 1,2-diacyl-sn-glycero-3-phospho-(1'-sn-glycero-3'-phosphate) + CMP + H(+)</text>
        <dbReference type="Rhea" id="RHEA:12593"/>
        <dbReference type="ChEBI" id="CHEBI:15378"/>
        <dbReference type="ChEBI" id="CHEBI:57597"/>
        <dbReference type="ChEBI" id="CHEBI:58332"/>
        <dbReference type="ChEBI" id="CHEBI:60110"/>
        <dbReference type="ChEBI" id="CHEBI:60377"/>
        <dbReference type="EC" id="2.7.8.5"/>
    </reaction>
</comment>
<dbReference type="CDD" id="cd09135">
    <property type="entry name" value="PLDc_PGS1_euk_1"/>
    <property type="match status" value="1"/>
</dbReference>